<dbReference type="Proteomes" id="UP001152604">
    <property type="component" value="Unassembled WGS sequence"/>
</dbReference>
<evidence type="ECO:0000313" key="2">
    <source>
        <dbReference type="Proteomes" id="UP001152604"/>
    </source>
</evidence>
<reference evidence="1" key="1">
    <citation type="submission" date="2022-03" db="EMBL/GenBank/DDBJ databases">
        <authorList>
            <person name="Brunel B."/>
        </authorList>
    </citation>
    <scope>NUCLEOTIDE SEQUENCE</scope>
    <source>
        <strain evidence="1">STM4922sample</strain>
    </source>
</reference>
<gene>
    <name evidence="1" type="ORF">MES4922_160179</name>
</gene>
<sequence>MFVADDQQTGRDDQAHGVRYTARTLRGAAPVTSLRWDRAGPGDRPLFLLTRSRAILDLAAVGTDEAIILCPANHSPPTYVAAYPGTPGYEAVATCLASPEVRARTDGVIAWPPQAASGLTTQQRLGSLPLRSKCREIEV</sequence>
<evidence type="ECO:0000313" key="1">
    <source>
        <dbReference type="EMBL" id="CAH2396364.1"/>
    </source>
</evidence>
<protein>
    <submittedName>
        <fullName evidence="1">Uncharacterized protein</fullName>
    </submittedName>
</protein>
<accession>A0ABM9DJ24</accession>
<dbReference type="EMBL" id="CAKXZS010000008">
    <property type="protein sequence ID" value="CAH2396364.1"/>
    <property type="molecule type" value="Genomic_DNA"/>
</dbReference>
<comment type="caution">
    <text evidence="1">The sequence shown here is derived from an EMBL/GenBank/DDBJ whole genome shotgun (WGS) entry which is preliminary data.</text>
</comment>
<organism evidence="1 2">
    <name type="scientific">Mesorhizobium ventifaucium</name>
    <dbReference type="NCBI Taxonomy" id="666020"/>
    <lineage>
        <taxon>Bacteria</taxon>
        <taxon>Pseudomonadati</taxon>
        <taxon>Pseudomonadota</taxon>
        <taxon>Alphaproteobacteria</taxon>
        <taxon>Hyphomicrobiales</taxon>
        <taxon>Phyllobacteriaceae</taxon>
        <taxon>Mesorhizobium</taxon>
    </lineage>
</organism>
<keyword evidence="2" id="KW-1185">Reference proteome</keyword>
<proteinExistence type="predicted"/>
<name>A0ABM9DJ24_9HYPH</name>